<sequence>MNSKVMRVRKTDYDRVVLTETCPYEVPIIFENVGIYKLLKISSGHIDVEHHLTKTLINKIIIKDQTAYTVPLPYKIRKDSESFRELSLLHPASQNEIASFYKEFQYKIISLCSLSDFSIRAPKKIASKYYKKNNLQWVNEYKSDKMIDTANEMKYKHLTSYFSYHGYRRLYNFFDSYEFMRLERKFSVFWSLDVSRCFDSIYTESINWSNQEKDFSKNNSDVKNTFGSVFNRLMKTANHNDSSGIVIGPEVSRVFSEIIFQRIDSDIKKSLQDAGLESGEHYEIRRYVDDIYVFSRSDHEALTVHEAVDKNIKKYKLSLNKAKTAKVRRPFVTKKTQIMLEIKSRLRQLEEKLLEKNEAGFKLFPKRLMKKQHIVISFANEIKSLCLDDASSYTMGCNFLIKALTNISIKFCKKNYKRELEHKSLPLFSDFFIVIIDLLFHFFTVNPSHSGAVQLCKMTTVVSEFSDNIIPTESPLIKSQIFSRCLDFFKSSEFSKISRQYSDDTLLETLNMLIVSSCLGDDYMLSTKDLNSIFEKNMERTLSYFEIIVLLYYTKDNPIYSTIRSRAISSIKKSLTDMSDIKSSTNKAYLFFEATTCPYLKEQDRMDLVQNALESTGLASHLTVGYDVIQVTKDLERMKFCSSWDRAAMMSLLEKKELQRMY</sequence>
<dbReference type="InterPro" id="IPR043502">
    <property type="entry name" value="DNA/RNA_pol_sf"/>
</dbReference>
<comment type="caution">
    <text evidence="3">The sequence shown here is derived from an EMBL/GenBank/DDBJ whole genome shotgun (WGS) entry which is preliminary data.</text>
</comment>
<dbReference type="EMBL" id="PDKZ01000002">
    <property type="protein sequence ID" value="PHH39272.1"/>
    <property type="molecule type" value="Genomic_DNA"/>
</dbReference>
<gene>
    <name evidence="3" type="ORF">CRX57_03520</name>
</gene>
<dbReference type="NCBIfam" id="NF041748">
    <property type="entry name" value="Drt3b"/>
    <property type="match status" value="1"/>
</dbReference>
<proteinExistence type="predicted"/>
<dbReference type="InterPro" id="IPR000477">
    <property type="entry name" value="RT_dom"/>
</dbReference>
<dbReference type="InterPro" id="IPR043128">
    <property type="entry name" value="Rev_trsase/Diguanyl_cyclase"/>
</dbReference>
<evidence type="ECO:0000313" key="3">
    <source>
        <dbReference type="EMBL" id="PHH39272.1"/>
    </source>
</evidence>
<dbReference type="Gene3D" id="3.30.70.270">
    <property type="match status" value="1"/>
</dbReference>
<protein>
    <recommendedName>
        <fullName evidence="2">Reverse transcriptase domain-containing protein</fullName>
    </recommendedName>
</protein>
<keyword evidence="1" id="KW-0175">Coiled coil</keyword>
<name>A0A2C5W4X6_PSEPU</name>
<dbReference type="CDD" id="cd01646">
    <property type="entry name" value="RT_Bac_retron_I"/>
    <property type="match status" value="1"/>
</dbReference>
<accession>A0A2C5W4X6</accession>
<evidence type="ECO:0000313" key="4">
    <source>
        <dbReference type="Proteomes" id="UP000222460"/>
    </source>
</evidence>
<evidence type="ECO:0000259" key="2">
    <source>
        <dbReference type="PROSITE" id="PS50878"/>
    </source>
</evidence>
<feature type="coiled-coil region" evidence="1">
    <location>
        <begin position="332"/>
        <end position="359"/>
    </location>
</feature>
<dbReference type="PROSITE" id="PS50878">
    <property type="entry name" value="RT_POL"/>
    <property type="match status" value="1"/>
</dbReference>
<organism evidence="3 4">
    <name type="scientific">Pseudomonas putida</name>
    <name type="common">Arthrobacter siderocapsulatus</name>
    <dbReference type="NCBI Taxonomy" id="303"/>
    <lineage>
        <taxon>Bacteria</taxon>
        <taxon>Pseudomonadati</taxon>
        <taxon>Pseudomonadota</taxon>
        <taxon>Gammaproteobacteria</taxon>
        <taxon>Pseudomonadales</taxon>
        <taxon>Pseudomonadaceae</taxon>
        <taxon>Pseudomonas</taxon>
    </lineage>
</organism>
<dbReference type="SUPFAM" id="SSF56672">
    <property type="entry name" value="DNA/RNA polymerases"/>
    <property type="match status" value="1"/>
</dbReference>
<dbReference type="AlphaFoldDB" id="A0A2C5W4X6"/>
<dbReference type="Pfam" id="PF00078">
    <property type="entry name" value="RVT_1"/>
    <property type="match status" value="1"/>
</dbReference>
<dbReference type="Proteomes" id="UP000222460">
    <property type="component" value="Unassembled WGS sequence"/>
</dbReference>
<reference evidence="4" key="1">
    <citation type="submission" date="2017-10" db="EMBL/GenBank/DDBJ databases">
        <title>FDA dAtabase for Regulatory Grade micrObial Sequences (FDA-ARGOS): Supporting development and validation of Infectious Disease Dx tests.</title>
        <authorList>
            <person name="Goldberg B."/>
            <person name="Campos J."/>
            <person name="Tallon L."/>
            <person name="Sadzewicz L."/>
            <person name="Ott S."/>
            <person name="Zhao X."/>
            <person name="Nagaraj S."/>
            <person name="Vavikolanu K."/>
            <person name="Aluvathingal J."/>
            <person name="Nadendla S."/>
            <person name="Geyer C."/>
            <person name="Sichtig H."/>
        </authorList>
    </citation>
    <scope>NUCLEOTIDE SEQUENCE [LARGE SCALE GENOMIC DNA]</scope>
    <source>
        <strain evidence="4">FDAARGOS_376</strain>
    </source>
</reference>
<dbReference type="RefSeq" id="WP_098964247.1">
    <property type="nucleotide sequence ID" value="NZ_PDKZ01000002.1"/>
</dbReference>
<feature type="domain" description="Reverse transcriptase" evidence="2">
    <location>
        <begin position="57"/>
        <end position="338"/>
    </location>
</feature>
<evidence type="ECO:0000256" key="1">
    <source>
        <dbReference type="SAM" id="Coils"/>
    </source>
</evidence>